<dbReference type="EMBL" id="KN825993">
    <property type="protein sequence ID" value="KIK80545.1"/>
    <property type="molecule type" value="Genomic_DNA"/>
</dbReference>
<sequence>MHLAGNISDFLLSLWHGTIDIAPNDNCTLWDWAALSDRNVWIAEPVPIPMRQQRILET</sequence>
<dbReference type="InParanoid" id="A0A0D0DP31"/>
<proteinExistence type="predicted"/>
<dbReference type="OrthoDB" id="2669721at2759"/>
<accession>A0A0D0DP31</accession>
<protein>
    <submittedName>
        <fullName evidence="1">Uncharacterized protein</fullName>
    </submittedName>
</protein>
<name>A0A0D0DP31_9AGAM</name>
<evidence type="ECO:0000313" key="1">
    <source>
        <dbReference type="EMBL" id="KIK80545.1"/>
    </source>
</evidence>
<dbReference type="AlphaFoldDB" id="A0A0D0DP31"/>
<reference evidence="1 2" key="1">
    <citation type="submission" date="2014-04" db="EMBL/GenBank/DDBJ databases">
        <authorList>
            <consortium name="DOE Joint Genome Institute"/>
            <person name="Kuo A."/>
            <person name="Kohler A."/>
            <person name="Jargeat P."/>
            <person name="Nagy L.G."/>
            <person name="Floudas D."/>
            <person name="Copeland A."/>
            <person name="Barry K.W."/>
            <person name="Cichocki N."/>
            <person name="Veneault-Fourrey C."/>
            <person name="LaButti K."/>
            <person name="Lindquist E.A."/>
            <person name="Lipzen A."/>
            <person name="Lundell T."/>
            <person name="Morin E."/>
            <person name="Murat C."/>
            <person name="Sun H."/>
            <person name="Tunlid A."/>
            <person name="Henrissat B."/>
            <person name="Grigoriev I.V."/>
            <person name="Hibbett D.S."/>
            <person name="Martin F."/>
            <person name="Nordberg H.P."/>
            <person name="Cantor M.N."/>
            <person name="Hua S.X."/>
        </authorList>
    </citation>
    <scope>NUCLEOTIDE SEQUENCE [LARGE SCALE GENOMIC DNA]</scope>
    <source>
        <strain evidence="1 2">Ve08.2h10</strain>
    </source>
</reference>
<reference evidence="2" key="2">
    <citation type="submission" date="2015-01" db="EMBL/GenBank/DDBJ databases">
        <title>Evolutionary Origins and Diversification of the Mycorrhizal Mutualists.</title>
        <authorList>
            <consortium name="DOE Joint Genome Institute"/>
            <consortium name="Mycorrhizal Genomics Consortium"/>
            <person name="Kohler A."/>
            <person name="Kuo A."/>
            <person name="Nagy L.G."/>
            <person name="Floudas D."/>
            <person name="Copeland A."/>
            <person name="Barry K.W."/>
            <person name="Cichocki N."/>
            <person name="Veneault-Fourrey C."/>
            <person name="LaButti K."/>
            <person name="Lindquist E.A."/>
            <person name="Lipzen A."/>
            <person name="Lundell T."/>
            <person name="Morin E."/>
            <person name="Murat C."/>
            <person name="Riley R."/>
            <person name="Ohm R."/>
            <person name="Sun H."/>
            <person name="Tunlid A."/>
            <person name="Henrissat B."/>
            <person name="Grigoriev I.V."/>
            <person name="Hibbett D.S."/>
            <person name="Martin F."/>
        </authorList>
    </citation>
    <scope>NUCLEOTIDE SEQUENCE [LARGE SCALE GENOMIC DNA]</scope>
    <source>
        <strain evidence="2">Ve08.2h10</strain>
    </source>
</reference>
<evidence type="ECO:0000313" key="2">
    <source>
        <dbReference type="Proteomes" id="UP000054538"/>
    </source>
</evidence>
<organism evidence="1 2">
    <name type="scientific">Paxillus rubicundulus Ve08.2h10</name>
    <dbReference type="NCBI Taxonomy" id="930991"/>
    <lineage>
        <taxon>Eukaryota</taxon>
        <taxon>Fungi</taxon>
        <taxon>Dikarya</taxon>
        <taxon>Basidiomycota</taxon>
        <taxon>Agaricomycotina</taxon>
        <taxon>Agaricomycetes</taxon>
        <taxon>Agaricomycetidae</taxon>
        <taxon>Boletales</taxon>
        <taxon>Paxilineae</taxon>
        <taxon>Paxillaceae</taxon>
        <taxon>Paxillus</taxon>
    </lineage>
</organism>
<keyword evidence="2" id="KW-1185">Reference proteome</keyword>
<dbReference type="Proteomes" id="UP000054538">
    <property type="component" value="Unassembled WGS sequence"/>
</dbReference>
<gene>
    <name evidence="1" type="ORF">PAXRUDRAFT_158405</name>
</gene>
<dbReference type="HOGENOM" id="CLU_2979719_0_0_1"/>